<keyword evidence="2" id="KW-1003">Cell membrane</keyword>
<sequence>MTTPLLRVESLTKQFAGLKAVSNVSFDVAAGSIVGLIGPNGAGKTTCFNMISGALTPTQGRVVFEGESFDGLSPEQICKRGVARTFQVVRPLLDMTVLENAMVGALLRSPTLEHARDVAADTLTKVGLRHKMDVKAQYLTLPDRKMLELAKALATRPKLLLLDEVMAGLRPTEANEVIEVLRALNRDGLTIVLVEHVMRILMSVAQHVVVLHHGELLIQGTPQEVTQDRRVIESYLGRKAESVE</sequence>
<keyword evidence="3" id="KW-0547">Nucleotide-binding</keyword>
<evidence type="ECO:0000313" key="6">
    <source>
        <dbReference type="EMBL" id="RJF96951.1"/>
    </source>
</evidence>
<proteinExistence type="predicted"/>
<dbReference type="EMBL" id="QYUN01000003">
    <property type="protein sequence ID" value="RJF96951.1"/>
    <property type="molecule type" value="Genomic_DNA"/>
</dbReference>
<comment type="caution">
    <text evidence="6">The sequence shown here is derived from an EMBL/GenBank/DDBJ whole genome shotgun (WGS) entry which is preliminary data.</text>
</comment>
<dbReference type="Pfam" id="PF00005">
    <property type="entry name" value="ABC_tran"/>
    <property type="match status" value="1"/>
</dbReference>
<dbReference type="InterPro" id="IPR027417">
    <property type="entry name" value="P-loop_NTPase"/>
</dbReference>
<dbReference type="OrthoDB" id="5291558at2"/>
<dbReference type="PANTHER" id="PTHR45772">
    <property type="entry name" value="CONSERVED COMPONENT OF ABC TRANSPORTER FOR NATURAL AMINO ACIDS-RELATED"/>
    <property type="match status" value="1"/>
</dbReference>
<dbReference type="RefSeq" id="WP_119743088.1">
    <property type="nucleotide sequence ID" value="NZ_QYUN01000003.1"/>
</dbReference>
<keyword evidence="4 6" id="KW-0067">ATP-binding</keyword>
<evidence type="ECO:0000256" key="1">
    <source>
        <dbReference type="ARBA" id="ARBA00022448"/>
    </source>
</evidence>
<dbReference type="InterPro" id="IPR003593">
    <property type="entry name" value="AAA+_ATPase"/>
</dbReference>
<accession>A0A418WWN7</accession>
<evidence type="ECO:0000313" key="7">
    <source>
        <dbReference type="Proteomes" id="UP000285190"/>
    </source>
</evidence>
<gene>
    <name evidence="6" type="ORF">D3870_21550</name>
</gene>
<evidence type="ECO:0000256" key="2">
    <source>
        <dbReference type="ARBA" id="ARBA00022475"/>
    </source>
</evidence>
<organism evidence="6 7">
    <name type="scientific">Noviherbaspirillum cavernae</name>
    <dbReference type="NCBI Taxonomy" id="2320862"/>
    <lineage>
        <taxon>Bacteria</taxon>
        <taxon>Pseudomonadati</taxon>
        <taxon>Pseudomonadota</taxon>
        <taxon>Betaproteobacteria</taxon>
        <taxon>Burkholderiales</taxon>
        <taxon>Oxalobacteraceae</taxon>
        <taxon>Noviherbaspirillum</taxon>
    </lineage>
</organism>
<keyword evidence="2" id="KW-0472">Membrane</keyword>
<dbReference type="PANTHER" id="PTHR45772:SF9">
    <property type="entry name" value="CONSERVED COMPONENT OF ABC TRANSPORTER FOR NATURAL AMINO ACIDS"/>
    <property type="match status" value="1"/>
</dbReference>
<reference evidence="6 7" key="1">
    <citation type="submission" date="2018-09" db="EMBL/GenBank/DDBJ databases">
        <authorList>
            <person name="Zhu H."/>
        </authorList>
    </citation>
    <scope>NUCLEOTIDE SEQUENCE [LARGE SCALE GENOMIC DNA]</scope>
    <source>
        <strain evidence="6 7">K2R10-39</strain>
    </source>
</reference>
<dbReference type="Proteomes" id="UP000285190">
    <property type="component" value="Unassembled WGS sequence"/>
</dbReference>
<feature type="domain" description="ABC transporter" evidence="5">
    <location>
        <begin position="6"/>
        <end position="238"/>
    </location>
</feature>
<dbReference type="PROSITE" id="PS50893">
    <property type="entry name" value="ABC_TRANSPORTER_2"/>
    <property type="match status" value="1"/>
</dbReference>
<dbReference type="GO" id="GO:0005886">
    <property type="term" value="C:plasma membrane"/>
    <property type="evidence" value="ECO:0007669"/>
    <property type="project" value="TreeGrafter"/>
</dbReference>
<evidence type="ECO:0000256" key="3">
    <source>
        <dbReference type="ARBA" id="ARBA00022741"/>
    </source>
</evidence>
<name>A0A418WWN7_9BURK</name>
<keyword evidence="7" id="KW-1185">Reference proteome</keyword>
<dbReference type="SUPFAM" id="SSF52540">
    <property type="entry name" value="P-loop containing nucleoside triphosphate hydrolases"/>
    <property type="match status" value="1"/>
</dbReference>
<dbReference type="AlphaFoldDB" id="A0A418WWN7"/>
<evidence type="ECO:0000259" key="5">
    <source>
        <dbReference type="PROSITE" id="PS50893"/>
    </source>
</evidence>
<dbReference type="SMART" id="SM00382">
    <property type="entry name" value="AAA"/>
    <property type="match status" value="1"/>
</dbReference>
<evidence type="ECO:0000256" key="4">
    <source>
        <dbReference type="ARBA" id="ARBA00022840"/>
    </source>
</evidence>
<dbReference type="InterPro" id="IPR003439">
    <property type="entry name" value="ABC_transporter-like_ATP-bd"/>
</dbReference>
<dbReference type="CDD" id="cd03219">
    <property type="entry name" value="ABC_Mj1267_LivG_branched"/>
    <property type="match status" value="1"/>
</dbReference>
<keyword evidence="1" id="KW-0813">Transport</keyword>
<dbReference type="GO" id="GO:0005524">
    <property type="term" value="F:ATP binding"/>
    <property type="evidence" value="ECO:0007669"/>
    <property type="project" value="UniProtKB-KW"/>
</dbReference>
<protein>
    <submittedName>
        <fullName evidence="6">ABC transporter ATP-binding protein</fullName>
    </submittedName>
</protein>
<dbReference type="InterPro" id="IPR032823">
    <property type="entry name" value="BCA_ABC_TP_C"/>
</dbReference>
<dbReference type="Pfam" id="PF12399">
    <property type="entry name" value="BCA_ABC_TP_C"/>
    <property type="match status" value="1"/>
</dbReference>
<dbReference type="Gene3D" id="3.40.50.300">
    <property type="entry name" value="P-loop containing nucleotide triphosphate hydrolases"/>
    <property type="match status" value="1"/>
</dbReference>
<dbReference type="GO" id="GO:0016887">
    <property type="term" value="F:ATP hydrolysis activity"/>
    <property type="evidence" value="ECO:0007669"/>
    <property type="project" value="InterPro"/>
</dbReference>
<dbReference type="InterPro" id="IPR051120">
    <property type="entry name" value="ABC_AA/LPS_Transport"/>
</dbReference>